<gene>
    <name evidence="13" type="ORF">CVLEPA_LOCUS3451</name>
</gene>
<dbReference type="InterPro" id="IPR037893">
    <property type="entry name" value="CS_CacyBP"/>
</dbReference>
<reference evidence="13 14" key="1">
    <citation type="submission" date="2024-02" db="EMBL/GenBank/DDBJ databases">
        <authorList>
            <person name="Daric V."/>
            <person name="Darras S."/>
        </authorList>
    </citation>
    <scope>NUCLEOTIDE SEQUENCE [LARGE SCALE GENOMIC DNA]</scope>
</reference>
<evidence type="ECO:0000256" key="1">
    <source>
        <dbReference type="ARBA" id="ARBA00004123"/>
    </source>
</evidence>
<keyword evidence="8" id="KW-0539">Nucleus</keyword>
<keyword evidence="7" id="KW-0007">Acetylation</keyword>
<dbReference type="PROSITE" id="PS51203">
    <property type="entry name" value="CS"/>
    <property type="match status" value="1"/>
</dbReference>
<dbReference type="SUPFAM" id="SSF49764">
    <property type="entry name" value="HSP20-like chaperones"/>
    <property type="match status" value="1"/>
</dbReference>
<evidence type="ECO:0000256" key="10">
    <source>
        <dbReference type="SAM" id="MobiDB-lite"/>
    </source>
</evidence>
<keyword evidence="5" id="KW-0597">Phosphoprotein</keyword>
<dbReference type="InterPro" id="IPR037201">
    <property type="entry name" value="CacyBP_N"/>
</dbReference>
<evidence type="ECO:0000256" key="9">
    <source>
        <dbReference type="ARBA" id="ARBA00025145"/>
    </source>
</evidence>
<name>A0ABP0F621_CLALP</name>
<comment type="subcellular location">
    <subcellularLocation>
        <location evidence="2">Cytoplasm</location>
    </subcellularLocation>
    <subcellularLocation>
        <location evidence="1">Nucleus</location>
    </subcellularLocation>
</comment>
<evidence type="ECO:0000313" key="13">
    <source>
        <dbReference type="EMBL" id="CAK8673687.1"/>
    </source>
</evidence>
<dbReference type="PANTHER" id="PTHR13164:SF3">
    <property type="entry name" value="CALCYCLIN-BINDING PROTEIN"/>
    <property type="match status" value="1"/>
</dbReference>
<dbReference type="PANTHER" id="PTHR13164">
    <property type="entry name" value="CALICYLIN BINDING PROTEIN"/>
    <property type="match status" value="1"/>
</dbReference>
<dbReference type="PROSITE" id="PS51048">
    <property type="entry name" value="SGS"/>
    <property type="match status" value="1"/>
</dbReference>
<dbReference type="Proteomes" id="UP001642483">
    <property type="component" value="Unassembled WGS sequence"/>
</dbReference>
<dbReference type="EMBL" id="CAWYQH010000002">
    <property type="protein sequence ID" value="CAK8673687.1"/>
    <property type="molecule type" value="Genomic_DNA"/>
</dbReference>
<accession>A0ABP0F621</accession>
<dbReference type="InterPro" id="IPR015120">
    <property type="entry name" value="Siah-Interact_N"/>
</dbReference>
<evidence type="ECO:0000259" key="11">
    <source>
        <dbReference type="PROSITE" id="PS51048"/>
    </source>
</evidence>
<dbReference type="InterPro" id="IPR008978">
    <property type="entry name" value="HSP20-like_chaperone"/>
</dbReference>
<evidence type="ECO:0000256" key="3">
    <source>
        <dbReference type="ARBA" id="ARBA00015702"/>
    </source>
</evidence>
<comment type="caution">
    <text evidence="13">The sequence shown here is derived from an EMBL/GenBank/DDBJ whole genome shotgun (WGS) entry which is preliminary data.</text>
</comment>
<feature type="domain" description="SGS" evidence="11">
    <location>
        <begin position="143"/>
        <end position="216"/>
    </location>
</feature>
<keyword evidence="14" id="KW-1185">Reference proteome</keyword>
<dbReference type="CDD" id="cd06468">
    <property type="entry name" value="p23_CacyBP"/>
    <property type="match status" value="1"/>
</dbReference>
<dbReference type="InterPro" id="IPR007052">
    <property type="entry name" value="CS_dom"/>
</dbReference>
<proteinExistence type="predicted"/>
<dbReference type="InterPro" id="IPR052289">
    <property type="entry name" value="Calcyclin-binding_UBL-bridge"/>
</dbReference>
<protein>
    <recommendedName>
        <fullName evidence="3">Calcyclin-binding protein</fullName>
    </recommendedName>
</protein>
<dbReference type="InterPro" id="IPR007699">
    <property type="entry name" value="SGS_dom"/>
</dbReference>
<sequence length="216" mass="24648">MSEHELYLDLQEIDKLESITERPRLQKLLALEKGRIQDEIYALAKPAVTIQNEATKSPPKPKIPTVKITSYAWDQSDKFVKIYLSNLRGVHSLDSSCINLSKDGSQESLTIDNLNGKNYVFVIPKLSNPVENIAFKVKSDMVLLTFKKKESEKWECLTEKEKAKQASTKMPDMDKNGDPSESLMGMMKKMYDDGDDEMKRTIAKAWSESRNKKDIP</sequence>
<dbReference type="SUPFAM" id="SSF140106">
    <property type="entry name" value="Calcyclin-binding protein-like"/>
    <property type="match status" value="1"/>
</dbReference>
<evidence type="ECO:0000313" key="14">
    <source>
        <dbReference type="Proteomes" id="UP001642483"/>
    </source>
</evidence>
<comment type="function">
    <text evidence="9">May be involved in calcium-dependent ubiquitination and subsequent proteasomal degradation of target proteins. Probably serves as a molecular bridge in ubiquitin E3 complexes. Participates in the ubiquitin-mediated degradation of beta-catenin (CTNNB1).</text>
</comment>
<feature type="domain" description="CS" evidence="12">
    <location>
        <begin position="66"/>
        <end position="158"/>
    </location>
</feature>
<dbReference type="Pfam" id="PF09032">
    <property type="entry name" value="Siah-Interact_N"/>
    <property type="match status" value="1"/>
</dbReference>
<dbReference type="Gene3D" id="2.60.40.790">
    <property type="match status" value="1"/>
</dbReference>
<dbReference type="Pfam" id="PF04969">
    <property type="entry name" value="CS"/>
    <property type="match status" value="1"/>
</dbReference>
<evidence type="ECO:0000256" key="2">
    <source>
        <dbReference type="ARBA" id="ARBA00004496"/>
    </source>
</evidence>
<evidence type="ECO:0000256" key="5">
    <source>
        <dbReference type="ARBA" id="ARBA00022553"/>
    </source>
</evidence>
<evidence type="ECO:0000256" key="7">
    <source>
        <dbReference type="ARBA" id="ARBA00022990"/>
    </source>
</evidence>
<evidence type="ECO:0000256" key="6">
    <source>
        <dbReference type="ARBA" id="ARBA00022786"/>
    </source>
</evidence>
<evidence type="ECO:0000259" key="12">
    <source>
        <dbReference type="PROSITE" id="PS51203"/>
    </source>
</evidence>
<organism evidence="13 14">
    <name type="scientific">Clavelina lepadiformis</name>
    <name type="common">Light-bulb sea squirt</name>
    <name type="synonym">Ascidia lepadiformis</name>
    <dbReference type="NCBI Taxonomy" id="159417"/>
    <lineage>
        <taxon>Eukaryota</taxon>
        <taxon>Metazoa</taxon>
        <taxon>Chordata</taxon>
        <taxon>Tunicata</taxon>
        <taxon>Ascidiacea</taxon>
        <taxon>Aplousobranchia</taxon>
        <taxon>Clavelinidae</taxon>
        <taxon>Clavelina</taxon>
    </lineage>
</organism>
<evidence type="ECO:0000256" key="4">
    <source>
        <dbReference type="ARBA" id="ARBA00022490"/>
    </source>
</evidence>
<evidence type="ECO:0000256" key="8">
    <source>
        <dbReference type="ARBA" id="ARBA00023242"/>
    </source>
</evidence>
<keyword evidence="4" id="KW-0963">Cytoplasm</keyword>
<keyword evidence="6" id="KW-0833">Ubl conjugation pathway</keyword>
<feature type="region of interest" description="Disordered" evidence="10">
    <location>
        <begin position="162"/>
        <end position="186"/>
    </location>
</feature>